<protein>
    <submittedName>
        <fullName evidence="1">Uncharacterized protein</fullName>
    </submittedName>
</protein>
<dbReference type="EMBL" id="CAADRP010002185">
    <property type="protein sequence ID" value="VFU63064.1"/>
    <property type="molecule type" value="Genomic_DNA"/>
</dbReference>
<gene>
    <name evidence="1" type="ORF">SVIM_LOCUS479151</name>
</gene>
<dbReference type="AlphaFoldDB" id="A0A6N2N7X7"/>
<organism evidence="1">
    <name type="scientific">Salix viminalis</name>
    <name type="common">Common osier</name>
    <name type="synonym">Basket willow</name>
    <dbReference type="NCBI Taxonomy" id="40686"/>
    <lineage>
        <taxon>Eukaryota</taxon>
        <taxon>Viridiplantae</taxon>
        <taxon>Streptophyta</taxon>
        <taxon>Embryophyta</taxon>
        <taxon>Tracheophyta</taxon>
        <taxon>Spermatophyta</taxon>
        <taxon>Magnoliopsida</taxon>
        <taxon>eudicotyledons</taxon>
        <taxon>Gunneridae</taxon>
        <taxon>Pentapetalae</taxon>
        <taxon>rosids</taxon>
        <taxon>fabids</taxon>
        <taxon>Malpighiales</taxon>
        <taxon>Salicaceae</taxon>
        <taxon>Saliceae</taxon>
        <taxon>Salix</taxon>
    </lineage>
</organism>
<sequence>MNLESEPSDHKDDHHINKVEVKKGNKKVKEDRYDELIESLNQYMVSPTLEFEVVNRDDRYKYNK</sequence>
<evidence type="ECO:0000313" key="1">
    <source>
        <dbReference type="EMBL" id="VFU63064.1"/>
    </source>
</evidence>
<accession>A0A6N2N7X7</accession>
<proteinExistence type="predicted"/>
<reference evidence="1" key="1">
    <citation type="submission" date="2019-03" db="EMBL/GenBank/DDBJ databases">
        <authorList>
            <person name="Mank J."/>
            <person name="Almeida P."/>
        </authorList>
    </citation>
    <scope>NUCLEOTIDE SEQUENCE</scope>
    <source>
        <strain evidence="1">78183</strain>
    </source>
</reference>
<name>A0A6N2N7X7_SALVM</name>